<dbReference type="Gene3D" id="3.30.450.40">
    <property type="match status" value="2"/>
</dbReference>
<dbReference type="PANTHER" id="PTHR43304:SF1">
    <property type="entry name" value="PAC DOMAIN-CONTAINING PROTEIN"/>
    <property type="match status" value="1"/>
</dbReference>
<dbReference type="Pfam" id="PF13426">
    <property type="entry name" value="PAS_9"/>
    <property type="match status" value="1"/>
</dbReference>
<dbReference type="InterPro" id="IPR005467">
    <property type="entry name" value="His_kinase_dom"/>
</dbReference>
<dbReference type="SMART" id="SM00388">
    <property type="entry name" value="HisKA"/>
    <property type="match status" value="1"/>
</dbReference>
<dbReference type="KEGG" id="dez:DKM44_14200"/>
<dbReference type="InterPro" id="IPR004358">
    <property type="entry name" value="Sig_transdc_His_kin-like_C"/>
</dbReference>
<dbReference type="SMART" id="SM00086">
    <property type="entry name" value="PAC"/>
    <property type="match status" value="3"/>
</dbReference>
<dbReference type="NCBIfam" id="TIGR00229">
    <property type="entry name" value="sensory_box"/>
    <property type="match status" value="3"/>
</dbReference>
<keyword evidence="5" id="KW-0418">Kinase</keyword>
<dbReference type="PRINTS" id="PR00344">
    <property type="entry name" value="BCTRLSENSOR"/>
</dbReference>
<evidence type="ECO:0000256" key="4">
    <source>
        <dbReference type="ARBA" id="ARBA00022679"/>
    </source>
</evidence>
<organism evidence="9 10">
    <name type="scientific">Deinococcus irradiatisoli</name>
    <dbReference type="NCBI Taxonomy" id="2202254"/>
    <lineage>
        <taxon>Bacteria</taxon>
        <taxon>Thermotogati</taxon>
        <taxon>Deinococcota</taxon>
        <taxon>Deinococci</taxon>
        <taxon>Deinococcales</taxon>
        <taxon>Deinococcaceae</taxon>
        <taxon>Deinococcus</taxon>
    </lineage>
</organism>
<dbReference type="Pfam" id="PF08447">
    <property type="entry name" value="PAS_3"/>
    <property type="match status" value="1"/>
</dbReference>
<feature type="domain" description="PAS" evidence="7">
    <location>
        <begin position="715"/>
        <end position="786"/>
    </location>
</feature>
<evidence type="ECO:0000256" key="5">
    <source>
        <dbReference type="ARBA" id="ARBA00022777"/>
    </source>
</evidence>
<dbReference type="Gene3D" id="3.30.565.10">
    <property type="entry name" value="Histidine kinase-like ATPase, C-terminal domain"/>
    <property type="match status" value="1"/>
</dbReference>
<dbReference type="InterPro" id="IPR052162">
    <property type="entry name" value="Sensor_kinase/Photoreceptor"/>
</dbReference>
<keyword evidence="10" id="KW-1185">Reference proteome</keyword>
<dbReference type="Pfam" id="PF08448">
    <property type="entry name" value="PAS_4"/>
    <property type="match status" value="2"/>
</dbReference>
<dbReference type="AlphaFoldDB" id="A0A2Z3JSK7"/>
<dbReference type="InterPro" id="IPR003018">
    <property type="entry name" value="GAF"/>
</dbReference>
<dbReference type="SMART" id="SM00387">
    <property type="entry name" value="HATPase_c"/>
    <property type="match status" value="1"/>
</dbReference>
<dbReference type="SUPFAM" id="SSF55874">
    <property type="entry name" value="ATPase domain of HSP90 chaperone/DNA topoisomerase II/histidine kinase"/>
    <property type="match status" value="1"/>
</dbReference>
<feature type="domain" description="PAS" evidence="7">
    <location>
        <begin position="600"/>
        <end position="642"/>
    </location>
</feature>
<feature type="domain" description="PAC" evidence="8">
    <location>
        <begin position="666"/>
        <end position="718"/>
    </location>
</feature>
<dbReference type="InterPro" id="IPR013656">
    <property type="entry name" value="PAS_4"/>
</dbReference>
<protein>
    <recommendedName>
        <fullName evidence="2">histidine kinase</fullName>
        <ecNumber evidence="2">2.7.13.3</ecNumber>
    </recommendedName>
</protein>
<keyword evidence="4" id="KW-0808">Transferase</keyword>
<dbReference type="CDD" id="cd00082">
    <property type="entry name" value="HisKA"/>
    <property type="match status" value="1"/>
</dbReference>
<dbReference type="CDD" id="cd00130">
    <property type="entry name" value="PAS"/>
    <property type="match status" value="3"/>
</dbReference>
<evidence type="ECO:0000313" key="10">
    <source>
        <dbReference type="Proteomes" id="UP000245368"/>
    </source>
</evidence>
<dbReference type="InterPro" id="IPR036890">
    <property type="entry name" value="HATPase_C_sf"/>
</dbReference>
<evidence type="ECO:0000259" key="6">
    <source>
        <dbReference type="PROSITE" id="PS50109"/>
    </source>
</evidence>
<dbReference type="OrthoDB" id="51429at2"/>
<dbReference type="PANTHER" id="PTHR43304">
    <property type="entry name" value="PHYTOCHROME-LIKE PROTEIN CPH1"/>
    <property type="match status" value="1"/>
</dbReference>
<reference evidence="9 10" key="1">
    <citation type="submission" date="2018-05" db="EMBL/GenBank/DDBJ databases">
        <title>Complete Genome Sequence of Deinococcus sp. strain 17bor-2.</title>
        <authorList>
            <person name="Srinivasan S."/>
        </authorList>
    </citation>
    <scope>NUCLEOTIDE SEQUENCE [LARGE SCALE GENOMIC DNA]</scope>
    <source>
        <strain evidence="9 10">17bor-2</strain>
    </source>
</reference>
<accession>A0A2Z3JSK7</accession>
<comment type="catalytic activity">
    <reaction evidence="1">
        <text>ATP + protein L-histidine = ADP + protein N-phospho-L-histidine.</text>
        <dbReference type="EC" id="2.7.13.3"/>
    </reaction>
</comment>
<dbReference type="PROSITE" id="PS50109">
    <property type="entry name" value="HIS_KIN"/>
    <property type="match status" value="1"/>
</dbReference>
<dbReference type="PROSITE" id="PS50113">
    <property type="entry name" value="PAC"/>
    <property type="match status" value="2"/>
</dbReference>
<dbReference type="RefSeq" id="WP_109827963.1">
    <property type="nucleotide sequence ID" value="NZ_CP029494.1"/>
</dbReference>
<dbReference type="Pfam" id="PF00512">
    <property type="entry name" value="HisKA"/>
    <property type="match status" value="1"/>
</dbReference>
<dbReference type="InterPro" id="IPR029016">
    <property type="entry name" value="GAF-like_dom_sf"/>
</dbReference>
<dbReference type="Proteomes" id="UP000245368">
    <property type="component" value="Chromosome"/>
</dbReference>
<feature type="domain" description="PAS" evidence="7">
    <location>
        <begin position="474"/>
        <end position="544"/>
    </location>
</feature>
<keyword evidence="3" id="KW-0597">Phosphoprotein</keyword>
<feature type="domain" description="Histidine kinase" evidence="6">
    <location>
        <begin position="871"/>
        <end position="1085"/>
    </location>
</feature>
<dbReference type="FunFam" id="3.30.565.10:FF:000006">
    <property type="entry name" value="Sensor histidine kinase WalK"/>
    <property type="match status" value="1"/>
</dbReference>
<evidence type="ECO:0000259" key="8">
    <source>
        <dbReference type="PROSITE" id="PS50113"/>
    </source>
</evidence>
<dbReference type="GO" id="GO:0000155">
    <property type="term" value="F:phosphorelay sensor kinase activity"/>
    <property type="evidence" value="ECO:0007669"/>
    <property type="project" value="InterPro"/>
</dbReference>
<dbReference type="PROSITE" id="PS50112">
    <property type="entry name" value="PAS"/>
    <property type="match status" value="3"/>
</dbReference>
<dbReference type="SUPFAM" id="SSF55781">
    <property type="entry name" value="GAF domain-like"/>
    <property type="match status" value="2"/>
</dbReference>
<dbReference type="InterPro" id="IPR036097">
    <property type="entry name" value="HisK_dim/P_sf"/>
</dbReference>
<feature type="domain" description="PAC" evidence="8">
    <location>
        <begin position="547"/>
        <end position="599"/>
    </location>
</feature>
<dbReference type="InterPro" id="IPR035965">
    <property type="entry name" value="PAS-like_dom_sf"/>
</dbReference>
<dbReference type="EC" id="2.7.13.3" evidence="2"/>
<dbReference type="InterPro" id="IPR003594">
    <property type="entry name" value="HATPase_dom"/>
</dbReference>
<evidence type="ECO:0000256" key="3">
    <source>
        <dbReference type="ARBA" id="ARBA00022553"/>
    </source>
</evidence>
<evidence type="ECO:0000256" key="1">
    <source>
        <dbReference type="ARBA" id="ARBA00000085"/>
    </source>
</evidence>
<gene>
    <name evidence="9" type="ORF">DKM44_14200</name>
</gene>
<dbReference type="EMBL" id="CP029494">
    <property type="protein sequence ID" value="AWN24238.1"/>
    <property type="molecule type" value="Genomic_DNA"/>
</dbReference>
<evidence type="ECO:0000259" key="7">
    <source>
        <dbReference type="PROSITE" id="PS50112"/>
    </source>
</evidence>
<evidence type="ECO:0000313" key="9">
    <source>
        <dbReference type="EMBL" id="AWN24238.1"/>
    </source>
</evidence>
<dbReference type="InterPro" id="IPR003661">
    <property type="entry name" value="HisK_dim/P_dom"/>
</dbReference>
<name>A0A2Z3JSK7_9DEIO</name>
<proteinExistence type="predicted"/>
<dbReference type="Gene3D" id="3.30.450.20">
    <property type="entry name" value="PAS domain"/>
    <property type="match status" value="4"/>
</dbReference>
<dbReference type="Gene3D" id="1.10.287.130">
    <property type="match status" value="1"/>
</dbReference>
<dbReference type="FunFam" id="3.30.450.20:FF:000099">
    <property type="entry name" value="Sensory box sensor histidine kinase"/>
    <property type="match status" value="1"/>
</dbReference>
<dbReference type="Pfam" id="PF01590">
    <property type="entry name" value="GAF"/>
    <property type="match status" value="1"/>
</dbReference>
<dbReference type="InterPro" id="IPR000014">
    <property type="entry name" value="PAS"/>
</dbReference>
<sequence>MRALSGLPEISGQTQALLEVVFAQTADACALCDAQLRVVAFNPAFGRLSGLRRSALPRGLAEVLPQLTAGLLAALRHAAEQGETLSALPSGLPAAPLASVYPLAGEGGPHLALLLRAAAPGGTSASRRTGELRTRRLQALTSALSQAVSVEDVRRVVLEQAVQATGAYGGTLLTMLPDGLFALIGSVGYPGGLNPRWRTFPARSEYLVVQAVRRQQPVFATRHELSPAFLALLQPNTRAVAALPLQLGRSALGLTLSFAREADIADPARPFILTVAEQCAQALQRADLYDAERQARQRATFLAEAGRLLAQSLDVEETLRRVTALATEQVADWCAVYLPQSSGELAVAAAHHQDAARVEVLKRYLKQFPADPHTPYSSAWVLRTGEAVYLPVLPPGTLEALSVEQRRLVGALGLHSLILVPLQVRGKTTGVLGLATSGPERTFGPADLELAHELAQRAAFALDNARLYQTSSLHLDRYRSLIDASRQIVWTANAEGEHVEEQPGWTRLTGQTPEEYAGDGWTRRIHPDDLPAALSAWRQAVQTRSVYEVEQRVQVLDGSYRHFHVRAVPILDADGRLREWTGVNTDITERVLAERQLREREGRYRALVEHAAIGILRTGPDRRLLEANGAAERIFGYSREELTRLTLDDLADAEGPGSAALPLGARPQERRYRRKDGQLVWANVTVSTVRDEQGQALYGVTLVEDITARKKAEREQMRLARVVEASQDFIAFADLDNELVYLNPAGKQLVGLEGAVPPGLSMVAFTHPDDAVLLRDVAWPQVTHSGHWTGEMRFVHLRTGEIIHVHRSIFALTDSATQERLGYATVSRNITEQKRRDAERLAWQATLEQQVARRTAELQELNAELDAFSYSISHDLRAPIRHILGFTALLQRTLKAGNDTRAAQHLNVIEQSASRMNVMVDALLELARRGREPLHLGAVDLDQVVRDVQLDLAPDLLGRQVEWRVGPLPQVRGDAVLLRLALFNLLSNALKYSLRQPLASVEVYAEAREREWVIHVRDNGVGFDPKYAGKLFGVFQRLHTQEDFEGNGVGLANVQRIVARHGGRIWAVGEVGHGATFSFTLPRGEEA</sequence>
<dbReference type="SUPFAM" id="SSF47384">
    <property type="entry name" value="Homodimeric domain of signal transducing histidine kinase"/>
    <property type="match status" value="1"/>
</dbReference>
<dbReference type="InterPro" id="IPR000700">
    <property type="entry name" value="PAS-assoc_C"/>
</dbReference>
<dbReference type="SUPFAM" id="SSF55785">
    <property type="entry name" value="PYP-like sensor domain (PAS domain)"/>
    <property type="match status" value="4"/>
</dbReference>
<dbReference type="InterPro" id="IPR013655">
    <property type="entry name" value="PAS_fold_3"/>
</dbReference>
<dbReference type="InterPro" id="IPR001610">
    <property type="entry name" value="PAC"/>
</dbReference>
<dbReference type="SMART" id="SM00065">
    <property type="entry name" value="GAF"/>
    <property type="match status" value="2"/>
</dbReference>
<dbReference type="Pfam" id="PF02518">
    <property type="entry name" value="HATPase_c"/>
    <property type="match status" value="1"/>
</dbReference>
<dbReference type="SMART" id="SM00091">
    <property type="entry name" value="PAS"/>
    <property type="match status" value="4"/>
</dbReference>
<evidence type="ECO:0000256" key="2">
    <source>
        <dbReference type="ARBA" id="ARBA00012438"/>
    </source>
</evidence>